<dbReference type="NCBIfam" id="NF008973">
    <property type="entry name" value="PRK12321.1"/>
    <property type="match status" value="1"/>
</dbReference>
<dbReference type="Pfam" id="PF02514">
    <property type="entry name" value="CobN-Mg_chel"/>
    <property type="match status" value="2"/>
</dbReference>
<evidence type="ECO:0000259" key="2">
    <source>
        <dbReference type="Pfam" id="PF02514"/>
    </source>
</evidence>
<sequence length="1127" mass="120717">MHVVFRESHGLEETETPFDLAQDPAELVVLSLSDSDLGAFAAGYERLRRAGGVTHPTLRLANIVALKHPISVDTYVERTLSDAKAILVRLIGGEAYWPYGLATLQDLARRQGTALAILPADGRPDPRLDQLSTLPVSTLRRLQALCDEGGAVAAHAALAQLALAAGIYVAPVAGDKTVPQMGFYDPDQGVIPAPDAPHPHPLPTEGEGRRQASDLTAYPTPQTHPNASPHPLLWGGDGGGGPQPEGPVLVTFYRSYLTSGDTDPVDALIHALRAEGFAAYGAFAPSLKAPGVADWLSAHLVRNPPVAIINATAFSARADDGSTPFDAAACPVFQAALSTARRRDWLDSDRGLSPADLAMHVVLPEVDGRLLAGLISHKSPGRRHPELQFSRFAHRSDPGRIKAVVDRVKHWHRLAATPAAERQLAVILSTYPGRAHQIAHAVGLDALASTEALMITLAAEGYHVTEGTALPAALTETLAWPLCDYLTALDTLPEPLRQDLAQAWGEPASDPSVKDGAFHFLATRRGNALIALQPERGEVATRDSDYHDLSRTPRHAYVAFYLWLRSQRLHALIHMGAHGTLEWLPGKSVALSETCWPEALVGPLPVIYPFIVNDPGEAAQAKRRIGAVTLGHLPPPMQASEVPPELQRLERLLDEYSTADGLDPARRTRLIASIRDEASASGVAADLGLAADATPAEAITRIDRFVCDLKESQFGQGLHIFGAGEGERAGLLAALDGRKVAPGPAGSPNRGRSDVLPTGRNLFSVDPRAVPSRNAHAQGVKLAEELIRRHLQDHGDYPRGLVVDLWGSATMRTAGEEFAMALHLAGLAPKWDDGSARVSGVEILPLALLGRPRIDVTLRVSGLFRDVFPGLAQLFEAGAEALSTRDEAPEDNPYISRQARVFGPRPGLYGLGMGTAADTFTEEARQAAGEAWLDASAWAIGPDGQSTEARAALEQRVLSAQAFVHAQDLPETDVLIAADYAAHEAGFAAAVAKLGGARPTLYHLDATRPESPHARTLTEEIARVVRARAANPDWARGMMNHGFRGGAEIAATLDHMAAFAHLAQVVPPHLFDLYHEATLGRDDVRDFLARENPAALAAMEDLFRRLRDAGLWLTRRNSIAATLDGVA</sequence>
<evidence type="ECO:0000256" key="1">
    <source>
        <dbReference type="SAM" id="MobiDB-lite"/>
    </source>
</evidence>
<dbReference type="PANTHER" id="PTHR44119:SF4">
    <property type="entry name" value="AEROBIC COBALTOCHELATASE SUBUNIT COBN"/>
    <property type="match status" value="1"/>
</dbReference>
<organism evidence="3 4">
    <name type="scientific">Tabrizicola soli</name>
    <dbReference type="NCBI Taxonomy" id="2185115"/>
    <lineage>
        <taxon>Bacteria</taxon>
        <taxon>Pseudomonadati</taxon>
        <taxon>Pseudomonadota</taxon>
        <taxon>Alphaproteobacteria</taxon>
        <taxon>Rhodobacterales</taxon>
        <taxon>Paracoccaceae</taxon>
        <taxon>Tabrizicola</taxon>
    </lineage>
</organism>
<dbReference type="Proteomes" id="UP001595445">
    <property type="component" value="Unassembled WGS sequence"/>
</dbReference>
<evidence type="ECO:0000313" key="4">
    <source>
        <dbReference type="Proteomes" id="UP001595445"/>
    </source>
</evidence>
<gene>
    <name evidence="3" type="primary">cobN</name>
    <name evidence="3" type="ORF">ACFOD6_00235</name>
</gene>
<protein>
    <submittedName>
        <fullName evidence="3">Cobaltochelatase subunit CobN</fullName>
        <ecNumber evidence="3">6.6.1.2</ecNumber>
    </submittedName>
</protein>
<dbReference type="InterPro" id="IPR003672">
    <property type="entry name" value="CobN/Mg_chltase"/>
</dbReference>
<dbReference type="RefSeq" id="WP_197642397.1">
    <property type="nucleotide sequence ID" value="NZ_JAEACP010000004.1"/>
</dbReference>
<dbReference type="EMBL" id="JBHRSM010000001">
    <property type="protein sequence ID" value="MFC3084461.1"/>
    <property type="molecule type" value="Genomic_DNA"/>
</dbReference>
<comment type="caution">
    <text evidence="3">The sequence shown here is derived from an EMBL/GenBank/DDBJ whole genome shotgun (WGS) entry which is preliminary data.</text>
</comment>
<evidence type="ECO:0000313" key="3">
    <source>
        <dbReference type="EMBL" id="MFC3084461.1"/>
    </source>
</evidence>
<name>A0ABV7DQ13_9RHOB</name>
<dbReference type="EC" id="6.6.1.2" evidence="3"/>
<feature type="region of interest" description="Disordered" evidence="1">
    <location>
        <begin position="186"/>
        <end position="240"/>
    </location>
</feature>
<feature type="domain" description="CobN/magnesium chelatase" evidence="2">
    <location>
        <begin position="239"/>
        <end position="723"/>
    </location>
</feature>
<dbReference type="GO" id="GO:0051116">
    <property type="term" value="F:cobaltochelatase activity"/>
    <property type="evidence" value="ECO:0007669"/>
    <property type="project" value="UniProtKB-EC"/>
</dbReference>
<proteinExistence type="predicted"/>
<feature type="domain" description="CobN/magnesium chelatase" evidence="2">
    <location>
        <begin position="726"/>
        <end position="1116"/>
    </location>
</feature>
<keyword evidence="4" id="KW-1185">Reference proteome</keyword>
<reference evidence="4" key="1">
    <citation type="journal article" date="2019" name="Int. J. Syst. Evol. Microbiol.">
        <title>The Global Catalogue of Microorganisms (GCM) 10K type strain sequencing project: providing services to taxonomists for standard genome sequencing and annotation.</title>
        <authorList>
            <consortium name="The Broad Institute Genomics Platform"/>
            <consortium name="The Broad Institute Genome Sequencing Center for Infectious Disease"/>
            <person name="Wu L."/>
            <person name="Ma J."/>
        </authorList>
    </citation>
    <scope>NUCLEOTIDE SEQUENCE [LARGE SCALE GENOMIC DNA]</scope>
    <source>
        <strain evidence="4">KCTC 62102</strain>
    </source>
</reference>
<dbReference type="CDD" id="cd10150">
    <property type="entry name" value="CobN_like"/>
    <property type="match status" value="1"/>
</dbReference>
<keyword evidence="3" id="KW-0436">Ligase</keyword>
<dbReference type="PANTHER" id="PTHR44119">
    <property type="entry name" value="MAGNESIUM-CHELATASE SUBUNIT CHLH, CHLOROPLASTIC"/>
    <property type="match status" value="1"/>
</dbReference>
<accession>A0ABV7DQ13</accession>